<dbReference type="GO" id="GO:0030288">
    <property type="term" value="C:outer membrane-bounded periplasmic space"/>
    <property type="evidence" value="ECO:0007669"/>
    <property type="project" value="TreeGrafter"/>
</dbReference>
<feature type="domain" description="Solute-binding protein family 3/N-terminal" evidence="5">
    <location>
        <begin position="52"/>
        <end position="273"/>
    </location>
</feature>
<evidence type="ECO:0000259" key="5">
    <source>
        <dbReference type="SMART" id="SM00062"/>
    </source>
</evidence>
<dbReference type="EMBL" id="RFFG01000050">
    <property type="protein sequence ID" value="RMI40747.1"/>
    <property type="molecule type" value="Genomic_DNA"/>
</dbReference>
<keyword evidence="3" id="KW-0732">Signal</keyword>
<dbReference type="PANTHER" id="PTHR30085">
    <property type="entry name" value="AMINO ACID ABC TRANSPORTER PERMEASE"/>
    <property type="match status" value="1"/>
</dbReference>
<evidence type="ECO:0000256" key="2">
    <source>
        <dbReference type="ARBA" id="ARBA00022448"/>
    </source>
</evidence>
<proteinExistence type="inferred from homology"/>
<accession>A0A3M2LTL6</accession>
<dbReference type="InterPro" id="IPR051455">
    <property type="entry name" value="Bact_solute-bind_prot3"/>
</dbReference>
<dbReference type="OrthoDB" id="9807888at2"/>
<dbReference type="InterPro" id="IPR018313">
    <property type="entry name" value="SBP_3_CS"/>
</dbReference>
<dbReference type="RefSeq" id="WP_122196975.1">
    <property type="nucleotide sequence ID" value="NZ_JBHSKC010000011.1"/>
</dbReference>
<dbReference type="PROSITE" id="PS01039">
    <property type="entry name" value="SBP_BACTERIAL_3"/>
    <property type="match status" value="1"/>
</dbReference>
<name>A0A3M2LTL6_9ACTN</name>
<dbReference type="Proteomes" id="UP000282674">
    <property type="component" value="Unassembled WGS sequence"/>
</dbReference>
<comment type="caution">
    <text evidence="6">The sequence shown here is derived from an EMBL/GenBank/DDBJ whole genome shotgun (WGS) entry which is preliminary data.</text>
</comment>
<dbReference type="SUPFAM" id="SSF53850">
    <property type="entry name" value="Periplasmic binding protein-like II"/>
    <property type="match status" value="1"/>
</dbReference>
<reference evidence="6 7" key="1">
    <citation type="submission" date="2018-10" db="EMBL/GenBank/DDBJ databases">
        <title>Isolation from soil.</title>
        <authorList>
            <person name="Hu J."/>
        </authorList>
    </citation>
    <scope>NUCLEOTIDE SEQUENCE [LARGE SCALE GENOMIC DNA]</scope>
    <source>
        <strain evidence="6 7">NEAU-Ht49</strain>
    </source>
</reference>
<keyword evidence="7" id="KW-1185">Reference proteome</keyword>
<protein>
    <submittedName>
        <fullName evidence="6">ABC transporter substrate-binding protein</fullName>
    </submittedName>
</protein>
<evidence type="ECO:0000256" key="3">
    <source>
        <dbReference type="ARBA" id="ARBA00022729"/>
    </source>
</evidence>
<organism evidence="6 7">
    <name type="scientific">Actinomadura harenae</name>
    <dbReference type="NCBI Taxonomy" id="2483351"/>
    <lineage>
        <taxon>Bacteria</taxon>
        <taxon>Bacillati</taxon>
        <taxon>Actinomycetota</taxon>
        <taxon>Actinomycetes</taxon>
        <taxon>Streptosporangiales</taxon>
        <taxon>Thermomonosporaceae</taxon>
        <taxon>Actinomadura</taxon>
    </lineage>
</organism>
<comment type="similarity">
    <text evidence="1 4">Belongs to the bacterial solute-binding protein 3 family.</text>
</comment>
<evidence type="ECO:0000256" key="4">
    <source>
        <dbReference type="RuleBase" id="RU003744"/>
    </source>
</evidence>
<keyword evidence="2" id="KW-0813">Transport</keyword>
<gene>
    <name evidence="6" type="ORF">EBO15_25530</name>
</gene>
<sequence>MRRVIMPGRAARPAAAWPAAAWTVAACLAAGTAVTGCLPYARAESGLLAKETLVAGVRPDLPGIGGRRRDGTFEGLDVDVAAYVAKALGKRVRIVPAAAADRERLLLKDRSVDMILTYWVRADWKARIAFAGPYVPSYQDILVRSGERRIQNVHDLAGRPICAVKGAGASDLVIKGLRVPAVPVRTDGYAQCTAMLRDGRIDAITTNDTILAGLRNQQGTAFRLLGARFGEQRTGIGMRPGDPDGCEAVNKAITRMYQDGSMARSLRRWFGGSGLDLSVVAVPQFEGCD</sequence>
<evidence type="ECO:0000313" key="6">
    <source>
        <dbReference type="EMBL" id="RMI40747.1"/>
    </source>
</evidence>
<dbReference type="GO" id="GO:0005576">
    <property type="term" value="C:extracellular region"/>
    <property type="evidence" value="ECO:0007669"/>
    <property type="project" value="TreeGrafter"/>
</dbReference>
<evidence type="ECO:0000256" key="1">
    <source>
        <dbReference type="ARBA" id="ARBA00010333"/>
    </source>
</evidence>
<dbReference type="SMART" id="SM00062">
    <property type="entry name" value="PBPb"/>
    <property type="match status" value="1"/>
</dbReference>
<dbReference type="Pfam" id="PF00497">
    <property type="entry name" value="SBP_bac_3"/>
    <property type="match status" value="1"/>
</dbReference>
<evidence type="ECO:0000313" key="7">
    <source>
        <dbReference type="Proteomes" id="UP000282674"/>
    </source>
</evidence>
<dbReference type="Gene3D" id="3.40.190.10">
    <property type="entry name" value="Periplasmic binding protein-like II"/>
    <property type="match status" value="2"/>
</dbReference>
<dbReference type="PROSITE" id="PS51257">
    <property type="entry name" value="PROKAR_LIPOPROTEIN"/>
    <property type="match status" value="1"/>
</dbReference>
<dbReference type="AlphaFoldDB" id="A0A3M2LTL6"/>
<dbReference type="InterPro" id="IPR001638">
    <property type="entry name" value="Solute-binding_3/MltF_N"/>
</dbReference>
<dbReference type="GO" id="GO:0006865">
    <property type="term" value="P:amino acid transport"/>
    <property type="evidence" value="ECO:0007669"/>
    <property type="project" value="TreeGrafter"/>
</dbReference>
<dbReference type="PANTHER" id="PTHR30085:SF6">
    <property type="entry name" value="ABC TRANSPORTER GLUTAMINE-BINDING PROTEIN GLNH"/>
    <property type="match status" value="1"/>
</dbReference>